<reference evidence="2" key="1">
    <citation type="journal article" date="2021" name="Science">
        <title>Hunting the eagle killer: A cyanobacterial neurotoxin causes vacuolar myelinopathy.</title>
        <authorList>
            <person name="Breinlinger S."/>
            <person name="Phillips T.J."/>
            <person name="Haram B.N."/>
            <person name="Mares J."/>
            <person name="Martinez Yerena J.A."/>
            <person name="Hrouzek P."/>
            <person name="Sobotka R."/>
            <person name="Henderson W.M."/>
            <person name="Schmieder P."/>
            <person name="Williams S.M."/>
            <person name="Lauderdale J.D."/>
            <person name="Wilde H.D."/>
            <person name="Gerrin W."/>
            <person name="Kust A."/>
            <person name="Washington J.W."/>
            <person name="Wagner C."/>
            <person name="Geier B."/>
            <person name="Liebeke M."/>
            <person name="Enke H."/>
            <person name="Niedermeyer T.H.J."/>
            <person name="Wilde S.B."/>
        </authorList>
    </citation>
    <scope>NUCLEOTIDE SEQUENCE [LARGE SCALE GENOMIC DNA]</scope>
    <source>
        <strain evidence="2">Thurmond2011</strain>
    </source>
</reference>
<sequence length="45" mass="4991">MPHALTKEIFPDSLRNTGKVVSVTYNRDSGDACFRSLLTPHSART</sequence>
<proteinExistence type="predicted"/>
<protein>
    <submittedName>
        <fullName evidence="1">Uncharacterized protein</fullName>
    </submittedName>
</protein>
<evidence type="ECO:0000313" key="1">
    <source>
        <dbReference type="EMBL" id="MDR9900839.1"/>
    </source>
</evidence>
<dbReference type="EMBL" id="JAALHA020000040">
    <property type="protein sequence ID" value="MDR9900839.1"/>
    <property type="molecule type" value="Genomic_DNA"/>
</dbReference>
<accession>A0AAP5IGA8</accession>
<comment type="caution">
    <text evidence="1">The sequence shown here is derived from an EMBL/GenBank/DDBJ whole genome shotgun (WGS) entry which is preliminary data.</text>
</comment>
<dbReference type="Proteomes" id="UP000667802">
    <property type="component" value="Unassembled WGS sequence"/>
</dbReference>
<gene>
    <name evidence="1" type="ORF">G7B40_040855</name>
</gene>
<dbReference type="AlphaFoldDB" id="A0AAP5IGA8"/>
<evidence type="ECO:0000313" key="2">
    <source>
        <dbReference type="Proteomes" id="UP000667802"/>
    </source>
</evidence>
<organism evidence="1 2">
    <name type="scientific">Aetokthonos hydrillicola Thurmond2011</name>
    <dbReference type="NCBI Taxonomy" id="2712845"/>
    <lineage>
        <taxon>Bacteria</taxon>
        <taxon>Bacillati</taxon>
        <taxon>Cyanobacteriota</taxon>
        <taxon>Cyanophyceae</taxon>
        <taxon>Nostocales</taxon>
        <taxon>Hapalosiphonaceae</taxon>
        <taxon>Aetokthonos</taxon>
    </lineage>
</organism>
<keyword evidence="2" id="KW-1185">Reference proteome</keyword>
<name>A0AAP5IGA8_9CYAN</name>